<dbReference type="EMBL" id="VFPA01000004">
    <property type="protein sequence ID" value="TQM06212.1"/>
    <property type="molecule type" value="Genomic_DNA"/>
</dbReference>
<dbReference type="SUPFAM" id="SSF53067">
    <property type="entry name" value="Actin-like ATPase domain"/>
    <property type="match status" value="1"/>
</dbReference>
<keyword evidence="2" id="KW-0418">Kinase</keyword>
<dbReference type="PANTHER" id="PTHR18964">
    <property type="entry name" value="ROK (REPRESSOR, ORF, KINASE) FAMILY"/>
    <property type="match status" value="1"/>
</dbReference>
<dbReference type="Proteomes" id="UP000315677">
    <property type="component" value="Unassembled WGS sequence"/>
</dbReference>
<protein>
    <submittedName>
        <fullName evidence="2">Glucokinase</fullName>
    </submittedName>
</protein>
<comment type="similarity">
    <text evidence="1">Belongs to the ROK (NagC/XylR) family.</text>
</comment>
<dbReference type="PANTHER" id="PTHR18964:SF169">
    <property type="entry name" value="N-ACETYLMANNOSAMINE KINASE"/>
    <property type="match status" value="1"/>
</dbReference>
<sequence length="289" mass="29292">MTPVPALEIGGTHVSAALLAPPWSPGPVHRSPVRAHGTAAQIVEDLLRCAAALGPQPGARWGVAIPGPFDYAAGIGRFTGVGKFDALRGFALGDALTRELGAAEVVFLNDAAAFGIGEWRAGTTCGHDRALVLTLGTGVGSCFLDRGTPVGEGPDVPPEGRADLLTIDGAPLEDTVSRRALLARADAAPGVDVRDLAERALAGDATARALFTDAFTALGHALAPWVRRFGTSLVVVGGAIAASWDLVAAPLRAGLSDDRAEVPVVPASSAHAGLVGAAWWAQRSGGGTS</sequence>
<accession>A0A543DA58</accession>
<dbReference type="RefSeq" id="WP_211366996.1">
    <property type="nucleotide sequence ID" value="NZ_VFPA01000004.1"/>
</dbReference>
<evidence type="ECO:0000256" key="1">
    <source>
        <dbReference type="ARBA" id="ARBA00006479"/>
    </source>
</evidence>
<gene>
    <name evidence="2" type="ORF">FB558_6457</name>
</gene>
<evidence type="ECO:0000313" key="3">
    <source>
        <dbReference type="Proteomes" id="UP000315677"/>
    </source>
</evidence>
<dbReference type="InterPro" id="IPR000600">
    <property type="entry name" value="ROK"/>
</dbReference>
<keyword evidence="3" id="KW-1185">Reference proteome</keyword>
<dbReference type="GO" id="GO:0016301">
    <property type="term" value="F:kinase activity"/>
    <property type="evidence" value="ECO:0007669"/>
    <property type="project" value="UniProtKB-KW"/>
</dbReference>
<dbReference type="CDD" id="cd23763">
    <property type="entry name" value="ASKHA_ATPase_ROK"/>
    <property type="match status" value="1"/>
</dbReference>
<name>A0A543DA58_9PSEU</name>
<dbReference type="InterPro" id="IPR043129">
    <property type="entry name" value="ATPase_NBD"/>
</dbReference>
<evidence type="ECO:0000313" key="2">
    <source>
        <dbReference type="EMBL" id="TQM06212.1"/>
    </source>
</evidence>
<dbReference type="Gene3D" id="3.30.420.40">
    <property type="match status" value="3"/>
</dbReference>
<dbReference type="AlphaFoldDB" id="A0A543DA58"/>
<proteinExistence type="inferred from homology"/>
<dbReference type="Pfam" id="PF00480">
    <property type="entry name" value="ROK"/>
    <property type="match status" value="1"/>
</dbReference>
<keyword evidence="2" id="KW-0808">Transferase</keyword>
<reference evidence="2 3" key="1">
    <citation type="submission" date="2019-06" db="EMBL/GenBank/DDBJ databases">
        <title>Sequencing the genomes of 1000 actinobacteria strains.</title>
        <authorList>
            <person name="Klenk H.-P."/>
        </authorList>
    </citation>
    <scope>NUCLEOTIDE SEQUENCE [LARGE SCALE GENOMIC DNA]</scope>
    <source>
        <strain evidence="2 3">DSM 45301</strain>
    </source>
</reference>
<organism evidence="2 3">
    <name type="scientific">Pseudonocardia kunmingensis</name>
    <dbReference type="NCBI Taxonomy" id="630975"/>
    <lineage>
        <taxon>Bacteria</taxon>
        <taxon>Bacillati</taxon>
        <taxon>Actinomycetota</taxon>
        <taxon>Actinomycetes</taxon>
        <taxon>Pseudonocardiales</taxon>
        <taxon>Pseudonocardiaceae</taxon>
        <taxon>Pseudonocardia</taxon>
    </lineage>
</organism>
<comment type="caution">
    <text evidence="2">The sequence shown here is derived from an EMBL/GenBank/DDBJ whole genome shotgun (WGS) entry which is preliminary data.</text>
</comment>